<reference evidence="2 3" key="1">
    <citation type="journal article" date="2019" name="Sci. Rep.">
        <title>Orb-weaving spider Araneus ventricosus genome elucidates the spidroin gene catalogue.</title>
        <authorList>
            <person name="Kono N."/>
            <person name="Nakamura H."/>
            <person name="Ohtoshi R."/>
            <person name="Moran D.A.P."/>
            <person name="Shinohara A."/>
            <person name="Yoshida Y."/>
            <person name="Fujiwara M."/>
            <person name="Mori M."/>
            <person name="Tomita M."/>
            <person name="Arakawa K."/>
        </authorList>
    </citation>
    <scope>NUCLEOTIDE SEQUENCE [LARGE SCALE GENOMIC DNA]</scope>
</reference>
<feature type="region of interest" description="Disordered" evidence="1">
    <location>
        <begin position="35"/>
        <end position="86"/>
    </location>
</feature>
<organism evidence="2 3">
    <name type="scientific">Araneus ventricosus</name>
    <name type="common">Orbweaver spider</name>
    <name type="synonym">Epeira ventricosa</name>
    <dbReference type="NCBI Taxonomy" id="182803"/>
    <lineage>
        <taxon>Eukaryota</taxon>
        <taxon>Metazoa</taxon>
        <taxon>Ecdysozoa</taxon>
        <taxon>Arthropoda</taxon>
        <taxon>Chelicerata</taxon>
        <taxon>Arachnida</taxon>
        <taxon>Araneae</taxon>
        <taxon>Araneomorphae</taxon>
        <taxon>Entelegynae</taxon>
        <taxon>Araneoidea</taxon>
        <taxon>Araneidae</taxon>
        <taxon>Araneus</taxon>
    </lineage>
</organism>
<evidence type="ECO:0000313" key="3">
    <source>
        <dbReference type="Proteomes" id="UP000499080"/>
    </source>
</evidence>
<dbReference type="AlphaFoldDB" id="A0A4Y2JND4"/>
<feature type="compositionally biased region" description="Polar residues" evidence="1">
    <location>
        <begin position="48"/>
        <end position="65"/>
    </location>
</feature>
<dbReference type="EMBL" id="BGPR01111012">
    <property type="protein sequence ID" value="GBM90832.1"/>
    <property type="molecule type" value="Genomic_DNA"/>
</dbReference>
<dbReference type="Proteomes" id="UP000499080">
    <property type="component" value="Unassembled WGS sequence"/>
</dbReference>
<proteinExistence type="predicted"/>
<comment type="caution">
    <text evidence="2">The sequence shown here is derived from an EMBL/GenBank/DDBJ whole genome shotgun (WGS) entry which is preliminary data.</text>
</comment>
<name>A0A4Y2JND4_ARAVE</name>
<evidence type="ECO:0000256" key="1">
    <source>
        <dbReference type="SAM" id="MobiDB-lite"/>
    </source>
</evidence>
<gene>
    <name evidence="2" type="ORF">AVEN_84270_1</name>
</gene>
<sequence>MYPPFLNYPMHSKQIDSCEKETLALSTVSNFPFTTTNAGYREPGHAPGQSTGTRTPQTPNTSSIKSLPALITSPHVPPAPSFGMPG</sequence>
<evidence type="ECO:0000313" key="2">
    <source>
        <dbReference type="EMBL" id="GBM90832.1"/>
    </source>
</evidence>
<protein>
    <submittedName>
        <fullName evidence="2">Uncharacterized protein</fullName>
    </submittedName>
</protein>
<keyword evidence="3" id="KW-1185">Reference proteome</keyword>
<accession>A0A4Y2JND4</accession>